<keyword evidence="5" id="KW-1185">Reference proteome</keyword>
<reference evidence="5" key="1">
    <citation type="submission" date="2023-07" db="EMBL/GenBank/DDBJ databases">
        <title>The carbon used by Thiothrix.</title>
        <authorList>
            <person name="Chen L."/>
        </authorList>
    </citation>
    <scope>NUCLEOTIDE SEQUENCE [LARGE SCALE GENOMIC DNA]</scope>
</reference>
<dbReference type="InterPro" id="IPR027417">
    <property type="entry name" value="P-loop_NTPase"/>
</dbReference>
<proteinExistence type="predicted"/>
<keyword evidence="2" id="KW-1133">Transmembrane helix</keyword>
<evidence type="ECO:0000313" key="4">
    <source>
        <dbReference type="EMBL" id="MEB4593030.1"/>
    </source>
</evidence>
<comment type="caution">
    <text evidence="4">The sequence shown here is derived from an EMBL/GenBank/DDBJ whole genome shotgun (WGS) entry which is preliminary data.</text>
</comment>
<protein>
    <submittedName>
        <fullName evidence="4">Zonular occludens toxin domain-containing protein</fullName>
    </submittedName>
</protein>
<feature type="region of interest" description="Disordered" evidence="1">
    <location>
        <begin position="293"/>
        <end position="318"/>
    </location>
</feature>
<dbReference type="Gene3D" id="3.40.50.300">
    <property type="entry name" value="P-loop containing nucleotide triphosphate hydrolases"/>
    <property type="match status" value="1"/>
</dbReference>
<keyword evidence="2" id="KW-0472">Membrane</keyword>
<evidence type="ECO:0000256" key="2">
    <source>
        <dbReference type="SAM" id="Phobius"/>
    </source>
</evidence>
<evidence type="ECO:0000256" key="1">
    <source>
        <dbReference type="SAM" id="MobiDB-lite"/>
    </source>
</evidence>
<reference evidence="4 5" key="2">
    <citation type="submission" date="2024-01" db="EMBL/GenBank/DDBJ databases">
        <authorList>
            <person name="Xie X."/>
        </authorList>
    </citation>
    <scope>NUCLEOTIDE SEQUENCE [LARGE SCALE GENOMIC DNA]</scope>
    <source>
        <strain evidence="4">SCUT-1</strain>
    </source>
</reference>
<dbReference type="EMBL" id="JAYMYJ010000146">
    <property type="protein sequence ID" value="MEB4593030.1"/>
    <property type="molecule type" value="Genomic_DNA"/>
</dbReference>
<dbReference type="RefSeq" id="WP_324697666.1">
    <property type="nucleotide sequence ID" value="NZ_JAYMYJ010000146.1"/>
</dbReference>
<feature type="non-terminal residue" evidence="4">
    <location>
        <position position="1"/>
    </location>
</feature>
<feature type="compositionally biased region" description="Polar residues" evidence="1">
    <location>
        <begin position="301"/>
        <end position="312"/>
    </location>
</feature>
<accession>A0ABU6D206</accession>
<evidence type="ECO:0000259" key="3">
    <source>
        <dbReference type="Pfam" id="PF05707"/>
    </source>
</evidence>
<sequence length="318" mass="34183">NYARLPGKAGGFPNRLKKLDYPEGQDQANFDGRFLTIALAFEKHRHKNWDFVVTSPNISKVHPVVRSCSESAYKHKNLATLGRFFKGRYVEGYHSADTNGKPSDFYSILRKRIPAYVFDLYQSTATGQHSDTIAGQSLFKDPKILGLLVFLVLVIIAAISMGTPKIVDKTLHNTHTETVPASGAVDSKKAGSAPGASPGFRPAVVGSGAVPALPPRLRFLTASQKILITGTYSVGSRKHFFLRVFLNGGQYFELSDSQAAGLGLSVSQLTPCYFILSAGGVTSYAFCEEELPPDSKADASPANSTQVASSQPEGAAPP</sequence>
<gene>
    <name evidence="4" type="ORF">VSS37_18770</name>
</gene>
<dbReference type="Pfam" id="PF05707">
    <property type="entry name" value="Zot"/>
    <property type="match status" value="1"/>
</dbReference>
<organism evidence="4 5">
    <name type="scientific">Candidatus Thiothrix phosphatis</name>
    <dbReference type="NCBI Taxonomy" id="3112415"/>
    <lineage>
        <taxon>Bacteria</taxon>
        <taxon>Pseudomonadati</taxon>
        <taxon>Pseudomonadota</taxon>
        <taxon>Gammaproteobacteria</taxon>
        <taxon>Thiotrichales</taxon>
        <taxon>Thiotrichaceae</taxon>
        <taxon>Thiothrix</taxon>
    </lineage>
</organism>
<keyword evidence="2" id="KW-0812">Transmembrane</keyword>
<dbReference type="Proteomes" id="UP001308005">
    <property type="component" value="Unassembled WGS sequence"/>
</dbReference>
<name>A0ABU6D206_9GAMM</name>
<feature type="domain" description="Zona occludens toxin N-terminal" evidence="3">
    <location>
        <begin position="38"/>
        <end position="128"/>
    </location>
</feature>
<feature type="transmembrane region" description="Helical" evidence="2">
    <location>
        <begin position="144"/>
        <end position="163"/>
    </location>
</feature>
<dbReference type="InterPro" id="IPR008900">
    <property type="entry name" value="Zot_N"/>
</dbReference>
<evidence type="ECO:0000313" key="5">
    <source>
        <dbReference type="Proteomes" id="UP001308005"/>
    </source>
</evidence>